<reference evidence="1" key="1">
    <citation type="submission" date="2020-03" db="EMBL/GenBank/DDBJ databases">
        <title>Hybrid Assembly of Korean Phytophthora infestans isolates.</title>
        <authorList>
            <person name="Prokchorchik M."/>
            <person name="Lee Y."/>
            <person name="Seo J."/>
            <person name="Cho J.-H."/>
            <person name="Park Y.-E."/>
            <person name="Jang D.-C."/>
            <person name="Im J.-S."/>
            <person name="Choi J.-G."/>
            <person name="Park H.-J."/>
            <person name="Lee G.-B."/>
            <person name="Lee Y.-G."/>
            <person name="Hong S.-Y."/>
            <person name="Cho K."/>
            <person name="Sohn K.H."/>
        </authorList>
    </citation>
    <scope>NUCLEOTIDE SEQUENCE</scope>
    <source>
        <strain evidence="1">KR_2_A2</strain>
    </source>
</reference>
<evidence type="ECO:0000313" key="2">
    <source>
        <dbReference type="Proteomes" id="UP000704712"/>
    </source>
</evidence>
<dbReference type="AlphaFoldDB" id="A0A8S9UGT6"/>
<protein>
    <submittedName>
        <fullName evidence="1">Uncharacterized protein</fullName>
    </submittedName>
</protein>
<dbReference type="EMBL" id="JAACNO010001742">
    <property type="protein sequence ID" value="KAF4138134.1"/>
    <property type="molecule type" value="Genomic_DNA"/>
</dbReference>
<name>A0A8S9UGT6_PHYIN</name>
<evidence type="ECO:0000313" key="1">
    <source>
        <dbReference type="EMBL" id="KAF4138134.1"/>
    </source>
</evidence>
<proteinExistence type="predicted"/>
<accession>A0A8S9UGT6</accession>
<dbReference type="Proteomes" id="UP000704712">
    <property type="component" value="Unassembled WGS sequence"/>
</dbReference>
<comment type="caution">
    <text evidence="1">The sequence shown here is derived from an EMBL/GenBank/DDBJ whole genome shotgun (WGS) entry which is preliminary data.</text>
</comment>
<gene>
    <name evidence="1" type="ORF">GN958_ATG12743</name>
</gene>
<sequence length="104" mass="11240">MPQLNRLDHLAVVGITLHTQVLDLYEGHAALLYALPTSSSSRRLADAPAAVAKLDTAIIELTAATTSVETKSDLESLCQNPKNSYAQSYCTKMLEAAPTRRLRG</sequence>
<organism evidence="1 2">
    <name type="scientific">Phytophthora infestans</name>
    <name type="common">Potato late blight agent</name>
    <name type="synonym">Botrytis infestans</name>
    <dbReference type="NCBI Taxonomy" id="4787"/>
    <lineage>
        <taxon>Eukaryota</taxon>
        <taxon>Sar</taxon>
        <taxon>Stramenopiles</taxon>
        <taxon>Oomycota</taxon>
        <taxon>Peronosporomycetes</taxon>
        <taxon>Peronosporales</taxon>
        <taxon>Peronosporaceae</taxon>
        <taxon>Phytophthora</taxon>
    </lineage>
</organism>